<geneLocation type="plasmid" evidence="2 3">
    <name>pRgalR602b</name>
</geneLocation>
<evidence type="ECO:0000313" key="2">
    <source>
        <dbReference type="EMBL" id="AJD43953.1"/>
    </source>
</evidence>
<evidence type="ECO:0000256" key="1">
    <source>
        <dbReference type="SAM" id="MobiDB-lite"/>
    </source>
</evidence>
<protein>
    <submittedName>
        <fullName evidence="2">Uncharacterized protein</fullName>
    </submittedName>
</protein>
<feature type="region of interest" description="Disordered" evidence="1">
    <location>
        <begin position="48"/>
        <end position="67"/>
    </location>
</feature>
<proteinExistence type="predicted"/>
<organism evidence="2 3">
    <name type="scientific">Rhizobium gallicum bv. gallicum R602sp</name>
    <dbReference type="NCBI Taxonomy" id="1041138"/>
    <lineage>
        <taxon>Bacteria</taxon>
        <taxon>Pseudomonadati</taxon>
        <taxon>Pseudomonadota</taxon>
        <taxon>Alphaproteobacteria</taxon>
        <taxon>Hyphomicrobiales</taxon>
        <taxon>Rhizobiaceae</taxon>
        <taxon>Rhizobium/Agrobacterium group</taxon>
        <taxon>Rhizobium</taxon>
    </lineage>
</organism>
<dbReference type="HOGENOM" id="CLU_2809460_0_0_5"/>
<dbReference type="EMBL" id="CP006879">
    <property type="protein sequence ID" value="AJD43953.1"/>
    <property type="molecule type" value="Genomic_DNA"/>
</dbReference>
<keyword evidence="2" id="KW-0614">Plasmid</keyword>
<dbReference type="Proteomes" id="UP000031368">
    <property type="component" value="Plasmid pRgalR602b"/>
</dbReference>
<evidence type="ECO:0000313" key="3">
    <source>
        <dbReference type="Proteomes" id="UP000031368"/>
    </source>
</evidence>
<name>A0A0B4XBJ2_9HYPH</name>
<accession>A0A0B4XBJ2</accession>
<dbReference type="AlphaFoldDB" id="A0A0B4XBJ2"/>
<keyword evidence="3" id="KW-1185">Reference proteome</keyword>
<sequence>MDGRDIAVEMLRVGWARVASPHSYNSQYLAYQQHAMSALRHVGYLRPGHERVEPKGGGQDVRPPADR</sequence>
<dbReference type="KEGG" id="rga:RGR602_PB00423"/>
<reference evidence="2 3" key="1">
    <citation type="submission" date="2013-11" db="EMBL/GenBank/DDBJ databases">
        <title>Complete genome sequence of Rhizobium gallicum bv. gallicum R602.</title>
        <authorList>
            <person name="Bustos P."/>
            <person name="Santamaria R.I."/>
            <person name="Lozano L."/>
            <person name="Acosta J.L."/>
            <person name="Ormeno-Orrillo E."/>
            <person name="Rogel M.A."/>
            <person name="Romero D."/>
            <person name="Cevallos M.A."/>
            <person name="Martinez-Romero E."/>
            <person name="Gonzalez V."/>
        </authorList>
    </citation>
    <scope>NUCLEOTIDE SEQUENCE [LARGE SCALE GENOMIC DNA]</scope>
    <source>
        <strain evidence="2 3">R602</strain>
        <plasmid evidence="2 3">pRgalR602b</plasmid>
    </source>
</reference>
<gene>
    <name evidence="2" type="ORF">RGR602_PB00423</name>
</gene>